<name>A0A0X8G849_9FLAO</name>
<keyword evidence="6 8" id="KW-1133">Transmembrane helix</keyword>
<accession>A0A0X8G849</accession>
<proteinExistence type="inferred from homology"/>
<dbReference type="KEGG" id="lut:Lupro_11255"/>
<dbReference type="GO" id="GO:0008360">
    <property type="term" value="P:regulation of cell shape"/>
    <property type="evidence" value="ECO:0007669"/>
    <property type="project" value="UniProtKB-KW"/>
</dbReference>
<evidence type="ECO:0000256" key="2">
    <source>
        <dbReference type="ARBA" id="ARBA00007776"/>
    </source>
</evidence>
<keyword evidence="7 8" id="KW-0472">Membrane</keyword>
<dbReference type="NCBIfam" id="TIGR03426">
    <property type="entry name" value="shape_MreD"/>
    <property type="match status" value="1"/>
</dbReference>
<dbReference type="Proteomes" id="UP000059672">
    <property type="component" value="Chromosome"/>
</dbReference>
<dbReference type="GO" id="GO:0005886">
    <property type="term" value="C:plasma membrane"/>
    <property type="evidence" value="ECO:0007669"/>
    <property type="project" value="UniProtKB-SubCell"/>
</dbReference>
<dbReference type="EMBL" id="CP013355">
    <property type="protein sequence ID" value="AMC11809.1"/>
    <property type="molecule type" value="Genomic_DNA"/>
</dbReference>
<feature type="transmembrane region" description="Helical" evidence="8">
    <location>
        <begin position="114"/>
        <end position="136"/>
    </location>
</feature>
<evidence type="ECO:0000313" key="10">
    <source>
        <dbReference type="Proteomes" id="UP000059672"/>
    </source>
</evidence>
<gene>
    <name evidence="9" type="ORF">Lupro_11255</name>
</gene>
<reference evidence="9 10" key="2">
    <citation type="journal article" date="2016" name="Int. J. Syst. Evol. Microbiol.">
        <title>Lutibacter profundi sp. nov., isolated from a deep-sea hydrothermal system on the Arctic Mid-Ocean Ridge and emended description of the genus Lutibacter.</title>
        <authorList>
            <person name="Le Moine Bauer S."/>
            <person name="Roalkvam I."/>
            <person name="Steen I.H."/>
            <person name="Dahle H."/>
        </authorList>
    </citation>
    <scope>NUCLEOTIDE SEQUENCE [LARGE SCALE GENOMIC DNA]</scope>
    <source>
        <strain evidence="9 10">LP1</strain>
    </source>
</reference>
<dbReference type="STRING" id="1622118.Lupro_11255"/>
<evidence type="ECO:0000256" key="6">
    <source>
        <dbReference type="ARBA" id="ARBA00022989"/>
    </source>
</evidence>
<evidence type="ECO:0000256" key="1">
    <source>
        <dbReference type="ARBA" id="ARBA00004651"/>
    </source>
</evidence>
<dbReference type="RefSeq" id="WP_068210309.1">
    <property type="nucleotide sequence ID" value="NZ_CP013355.1"/>
</dbReference>
<evidence type="ECO:0000256" key="8">
    <source>
        <dbReference type="SAM" id="Phobius"/>
    </source>
</evidence>
<keyword evidence="5" id="KW-0133">Cell shape</keyword>
<protein>
    <submittedName>
        <fullName evidence="9">Uncharacterized protein</fullName>
    </submittedName>
</protein>
<organism evidence="9 10">
    <name type="scientific">Lutibacter profundi</name>
    <dbReference type="NCBI Taxonomy" id="1622118"/>
    <lineage>
        <taxon>Bacteria</taxon>
        <taxon>Pseudomonadati</taxon>
        <taxon>Bacteroidota</taxon>
        <taxon>Flavobacteriia</taxon>
        <taxon>Flavobacteriales</taxon>
        <taxon>Flavobacteriaceae</taxon>
        <taxon>Lutibacter</taxon>
    </lineage>
</organism>
<dbReference type="PATRIC" id="fig|1622118.3.peg.2311"/>
<evidence type="ECO:0000256" key="5">
    <source>
        <dbReference type="ARBA" id="ARBA00022960"/>
    </source>
</evidence>
<dbReference type="OrthoDB" id="1132160at2"/>
<comment type="subcellular location">
    <subcellularLocation>
        <location evidence="1">Cell membrane</location>
        <topology evidence="1">Multi-pass membrane protein</topology>
    </subcellularLocation>
</comment>
<evidence type="ECO:0000256" key="3">
    <source>
        <dbReference type="ARBA" id="ARBA00022475"/>
    </source>
</evidence>
<keyword evidence="10" id="KW-1185">Reference proteome</keyword>
<feature type="transmembrane region" description="Helical" evidence="8">
    <location>
        <begin position="73"/>
        <end position="93"/>
    </location>
</feature>
<evidence type="ECO:0000256" key="7">
    <source>
        <dbReference type="ARBA" id="ARBA00023136"/>
    </source>
</evidence>
<dbReference type="AlphaFoldDB" id="A0A0X8G849"/>
<evidence type="ECO:0000256" key="4">
    <source>
        <dbReference type="ARBA" id="ARBA00022692"/>
    </source>
</evidence>
<evidence type="ECO:0000313" key="9">
    <source>
        <dbReference type="EMBL" id="AMC11809.1"/>
    </source>
</evidence>
<comment type="similarity">
    <text evidence="2">Belongs to the MreD family.</text>
</comment>
<sequence>MNNSIGLNSIRFIGLVLLQVLVLNHINLFSYINPFIYIIWVFLFPFRKNKSLLLIGSFLLGLSVDFFSDSGGVNAAATLFIAFVRLPILKTILRKSDFDFLLFNLRSIPFSKTFLYITTLTLIHHFIVFSLEYFSFNAFLSVFYNTIVTSIFTITLSVLGIVLFTKKK</sequence>
<feature type="transmembrane region" description="Helical" evidence="8">
    <location>
        <begin position="142"/>
        <end position="164"/>
    </location>
</feature>
<dbReference type="InterPro" id="IPR007227">
    <property type="entry name" value="Cell_shape_determining_MreD"/>
</dbReference>
<reference evidence="10" key="1">
    <citation type="submission" date="2015-12" db="EMBL/GenBank/DDBJ databases">
        <title>Complete genome sequence of Lutibacter profundus strain LP1.</title>
        <authorList>
            <person name="Wissuwa J."/>
            <person name="Le Moine Bauer S."/>
            <person name="Stokke R."/>
            <person name="Dahle H."/>
            <person name="Steen I.H."/>
        </authorList>
    </citation>
    <scope>NUCLEOTIDE SEQUENCE [LARGE SCALE GENOMIC DNA]</scope>
    <source>
        <strain evidence="10">LP1</strain>
    </source>
</reference>
<keyword evidence="4 8" id="KW-0812">Transmembrane</keyword>
<feature type="transmembrane region" description="Helical" evidence="8">
    <location>
        <begin position="12"/>
        <end position="44"/>
    </location>
</feature>
<keyword evidence="3" id="KW-1003">Cell membrane</keyword>